<evidence type="ECO:0000256" key="2">
    <source>
        <dbReference type="ARBA" id="ARBA00008335"/>
    </source>
</evidence>
<evidence type="ECO:0000256" key="5">
    <source>
        <dbReference type="ARBA" id="ARBA00023136"/>
    </source>
</evidence>
<feature type="transmembrane region" description="Helical" evidence="6">
    <location>
        <begin position="68"/>
        <end position="87"/>
    </location>
</feature>
<evidence type="ECO:0000313" key="7">
    <source>
        <dbReference type="EMBL" id="TGO58609.1"/>
    </source>
</evidence>
<dbReference type="Gene3D" id="1.20.1250.20">
    <property type="entry name" value="MFS general substrate transporter like domains"/>
    <property type="match status" value="1"/>
</dbReference>
<feature type="transmembrane region" description="Helical" evidence="6">
    <location>
        <begin position="6"/>
        <end position="23"/>
    </location>
</feature>
<keyword evidence="5 6" id="KW-0472">Membrane</keyword>
<feature type="transmembrane region" description="Helical" evidence="6">
    <location>
        <begin position="94"/>
        <end position="120"/>
    </location>
</feature>
<keyword evidence="8" id="KW-1185">Reference proteome</keyword>
<dbReference type="Pfam" id="PF07690">
    <property type="entry name" value="MFS_1"/>
    <property type="match status" value="1"/>
</dbReference>
<dbReference type="PANTHER" id="PTHR23502">
    <property type="entry name" value="MAJOR FACILITATOR SUPERFAMILY"/>
    <property type="match status" value="1"/>
</dbReference>
<comment type="subcellular location">
    <subcellularLocation>
        <location evidence="1">Membrane</location>
        <topology evidence="1">Multi-pass membrane protein</topology>
    </subcellularLocation>
</comment>
<evidence type="ECO:0000256" key="3">
    <source>
        <dbReference type="ARBA" id="ARBA00022692"/>
    </source>
</evidence>
<dbReference type="PANTHER" id="PTHR23502:SF68">
    <property type="entry name" value="MULTIDRUG TRANSPORTER, PUTATIVE (AFU_ORTHOLOGUE AFUA_3G01120)-RELATED"/>
    <property type="match status" value="1"/>
</dbReference>
<evidence type="ECO:0008006" key="9">
    <source>
        <dbReference type="Google" id="ProtNLM"/>
    </source>
</evidence>
<dbReference type="Proteomes" id="UP000297527">
    <property type="component" value="Unassembled WGS sequence"/>
</dbReference>
<comment type="similarity">
    <text evidence="2">Belongs to the major facilitator superfamily.</text>
</comment>
<dbReference type="InterPro" id="IPR036259">
    <property type="entry name" value="MFS_trans_sf"/>
</dbReference>
<feature type="transmembrane region" description="Helical" evidence="6">
    <location>
        <begin position="160"/>
        <end position="182"/>
    </location>
</feature>
<comment type="caution">
    <text evidence="7">The sequence shown here is derived from an EMBL/GenBank/DDBJ whole genome shotgun (WGS) entry which is preliminary data.</text>
</comment>
<proteinExistence type="inferred from homology"/>
<dbReference type="SUPFAM" id="SSF103473">
    <property type="entry name" value="MFS general substrate transporter"/>
    <property type="match status" value="1"/>
</dbReference>
<name>A0A4Z1IAF8_9HELO</name>
<organism evidence="7 8">
    <name type="scientific">Botryotinia convoluta</name>
    <dbReference type="NCBI Taxonomy" id="54673"/>
    <lineage>
        <taxon>Eukaryota</taxon>
        <taxon>Fungi</taxon>
        <taxon>Dikarya</taxon>
        <taxon>Ascomycota</taxon>
        <taxon>Pezizomycotina</taxon>
        <taxon>Leotiomycetes</taxon>
        <taxon>Helotiales</taxon>
        <taxon>Sclerotiniaceae</taxon>
        <taxon>Botryotinia</taxon>
    </lineage>
</organism>
<dbReference type="AlphaFoldDB" id="A0A4Z1IAF8"/>
<dbReference type="InterPro" id="IPR011701">
    <property type="entry name" value="MFS"/>
</dbReference>
<protein>
    <recommendedName>
        <fullName evidence="9">Major facilitator superfamily (MFS) profile domain-containing protein</fullName>
    </recommendedName>
</protein>
<gene>
    <name evidence="7" type="ORF">BCON_0053g00440</name>
</gene>
<sequence length="196" mass="21338">MSLYSAVIYGWLYLVTTTLTEVFESQFHVSQGPVGLAFIGIGIGMLIGAISCHILLDKWAIKPEYRLPIMVLGGVILPIGFFIYGWTAEKHIQYIVPIISTAITSCALILTTLPCVTYLVDAYTQHADSAMAEMIVLRNIAGTVLPLAGPPLYGKLGLGWGNSVLGFIALAFVPIPLLLVNFGERTRTSKRFEMGM</sequence>
<evidence type="ECO:0000256" key="4">
    <source>
        <dbReference type="ARBA" id="ARBA00022989"/>
    </source>
</evidence>
<dbReference type="EMBL" id="PQXN01000053">
    <property type="protein sequence ID" value="TGO58609.1"/>
    <property type="molecule type" value="Genomic_DNA"/>
</dbReference>
<keyword evidence="3 6" id="KW-0812">Transmembrane</keyword>
<dbReference type="GO" id="GO:0016020">
    <property type="term" value="C:membrane"/>
    <property type="evidence" value="ECO:0007669"/>
    <property type="project" value="UniProtKB-SubCell"/>
</dbReference>
<dbReference type="OrthoDB" id="5296287at2759"/>
<keyword evidence="4 6" id="KW-1133">Transmembrane helix</keyword>
<reference evidence="7 8" key="1">
    <citation type="submission" date="2017-12" db="EMBL/GenBank/DDBJ databases">
        <title>Comparative genomics of Botrytis spp.</title>
        <authorList>
            <person name="Valero-Jimenez C.A."/>
            <person name="Tapia P."/>
            <person name="Veloso J."/>
            <person name="Silva-Moreno E."/>
            <person name="Staats M."/>
            <person name="Valdes J.H."/>
            <person name="Van Kan J.A.L."/>
        </authorList>
    </citation>
    <scope>NUCLEOTIDE SEQUENCE [LARGE SCALE GENOMIC DNA]</scope>
    <source>
        <strain evidence="7 8">MUCL11595</strain>
    </source>
</reference>
<evidence type="ECO:0000313" key="8">
    <source>
        <dbReference type="Proteomes" id="UP000297527"/>
    </source>
</evidence>
<evidence type="ECO:0000256" key="1">
    <source>
        <dbReference type="ARBA" id="ARBA00004141"/>
    </source>
</evidence>
<accession>A0A4Z1IAF8</accession>
<feature type="transmembrane region" description="Helical" evidence="6">
    <location>
        <begin position="35"/>
        <end position="56"/>
    </location>
</feature>
<evidence type="ECO:0000256" key="6">
    <source>
        <dbReference type="SAM" id="Phobius"/>
    </source>
</evidence>
<dbReference type="GO" id="GO:0022857">
    <property type="term" value="F:transmembrane transporter activity"/>
    <property type="evidence" value="ECO:0007669"/>
    <property type="project" value="InterPro"/>
</dbReference>